<evidence type="ECO:0000313" key="2">
    <source>
        <dbReference type="Proteomes" id="UP001234297"/>
    </source>
</evidence>
<name>A0ACC2LGR3_PERAE</name>
<proteinExistence type="predicted"/>
<reference evidence="1 2" key="1">
    <citation type="journal article" date="2022" name="Hortic Res">
        <title>A haplotype resolved chromosomal level avocado genome allows analysis of novel avocado genes.</title>
        <authorList>
            <person name="Nath O."/>
            <person name="Fletcher S.J."/>
            <person name="Hayward A."/>
            <person name="Shaw L.M."/>
            <person name="Masouleh A.K."/>
            <person name="Furtado A."/>
            <person name="Henry R.J."/>
            <person name="Mitter N."/>
        </authorList>
    </citation>
    <scope>NUCLEOTIDE SEQUENCE [LARGE SCALE GENOMIC DNA]</scope>
    <source>
        <strain evidence="2">cv. Hass</strain>
    </source>
</reference>
<evidence type="ECO:0000313" key="1">
    <source>
        <dbReference type="EMBL" id="KAJ8632528.1"/>
    </source>
</evidence>
<accession>A0ACC2LGR3</accession>
<protein>
    <submittedName>
        <fullName evidence="1">Uncharacterized protein</fullName>
    </submittedName>
</protein>
<organism evidence="1 2">
    <name type="scientific">Persea americana</name>
    <name type="common">Avocado</name>
    <dbReference type="NCBI Taxonomy" id="3435"/>
    <lineage>
        <taxon>Eukaryota</taxon>
        <taxon>Viridiplantae</taxon>
        <taxon>Streptophyta</taxon>
        <taxon>Embryophyta</taxon>
        <taxon>Tracheophyta</taxon>
        <taxon>Spermatophyta</taxon>
        <taxon>Magnoliopsida</taxon>
        <taxon>Magnoliidae</taxon>
        <taxon>Laurales</taxon>
        <taxon>Lauraceae</taxon>
        <taxon>Persea</taxon>
    </lineage>
</organism>
<dbReference type="Proteomes" id="UP001234297">
    <property type="component" value="Chromosome 8"/>
</dbReference>
<gene>
    <name evidence="1" type="ORF">MRB53_025864</name>
</gene>
<comment type="caution">
    <text evidence="1">The sequence shown here is derived from an EMBL/GenBank/DDBJ whole genome shotgun (WGS) entry which is preliminary data.</text>
</comment>
<dbReference type="EMBL" id="CM056816">
    <property type="protein sequence ID" value="KAJ8632528.1"/>
    <property type="molecule type" value="Genomic_DNA"/>
</dbReference>
<sequence>MCSILRGWCTAGGALRREMEGTKEMGIGASLRWVVTERMACERGMGQRDEGRRRDGRWSARSGVGRDGDGDGWLALRSFIGFCSLPSSLPPDVDVCSCCVLNLSPPPPHRLAFHRTDVI</sequence>
<keyword evidence="2" id="KW-1185">Reference proteome</keyword>